<dbReference type="PANTHER" id="PTHR42928">
    <property type="entry name" value="TRICARBOXYLATE-BINDING PROTEIN"/>
    <property type="match status" value="1"/>
</dbReference>
<dbReference type="Proteomes" id="UP000290849">
    <property type="component" value="Unassembled WGS sequence"/>
</dbReference>
<dbReference type="CDD" id="cd07012">
    <property type="entry name" value="PBP2_Bug_TTT"/>
    <property type="match status" value="1"/>
</dbReference>
<evidence type="ECO:0000256" key="2">
    <source>
        <dbReference type="SAM" id="SignalP"/>
    </source>
</evidence>
<keyword evidence="4" id="KW-1185">Reference proteome</keyword>
<reference evidence="3 4" key="1">
    <citation type="journal article" date="2017" name="Int. J. Syst. Evol. Microbiol.">
        <title>Achromobacter aloeverae sp. nov., isolated from the root of Aloe vera (L.) Burm.f.</title>
        <authorList>
            <person name="Kuncharoen N."/>
            <person name="Muramatsu Y."/>
            <person name="Shibata C."/>
            <person name="Kamakura Y."/>
            <person name="Nakagawa Y."/>
            <person name="Tanasupawat S."/>
        </authorList>
    </citation>
    <scope>NUCLEOTIDE SEQUENCE [LARGE SCALE GENOMIC DNA]</scope>
    <source>
        <strain evidence="3 4">AVA-1</strain>
    </source>
</reference>
<comment type="similarity">
    <text evidence="1">Belongs to the UPF0065 (bug) family.</text>
</comment>
<comment type="caution">
    <text evidence="3">The sequence shown here is derived from an EMBL/GenBank/DDBJ whole genome shotgun (WGS) entry which is preliminary data.</text>
</comment>
<name>A0A4Q1HGK3_9BURK</name>
<organism evidence="3 4">
    <name type="scientific">Achromobacter aloeverae</name>
    <dbReference type="NCBI Taxonomy" id="1750518"/>
    <lineage>
        <taxon>Bacteria</taxon>
        <taxon>Pseudomonadati</taxon>
        <taxon>Pseudomonadota</taxon>
        <taxon>Betaproteobacteria</taxon>
        <taxon>Burkholderiales</taxon>
        <taxon>Alcaligenaceae</taxon>
        <taxon>Achromobacter</taxon>
    </lineage>
</organism>
<dbReference type="Gene3D" id="3.40.190.150">
    <property type="entry name" value="Bordetella uptake gene, domain 1"/>
    <property type="match status" value="1"/>
</dbReference>
<dbReference type="InterPro" id="IPR005064">
    <property type="entry name" value="BUG"/>
</dbReference>
<dbReference type="Gene3D" id="3.40.190.10">
    <property type="entry name" value="Periplasmic binding protein-like II"/>
    <property type="match status" value="1"/>
</dbReference>
<dbReference type="RefSeq" id="WP_129152712.1">
    <property type="nucleotide sequence ID" value="NZ_JBHSDO010000005.1"/>
</dbReference>
<protein>
    <submittedName>
        <fullName evidence="3">ABC transporter substrate-binding protein</fullName>
    </submittedName>
</protein>
<evidence type="ECO:0000256" key="1">
    <source>
        <dbReference type="ARBA" id="ARBA00006987"/>
    </source>
</evidence>
<dbReference type="SUPFAM" id="SSF53850">
    <property type="entry name" value="Periplasmic binding protein-like II"/>
    <property type="match status" value="1"/>
</dbReference>
<evidence type="ECO:0000313" key="4">
    <source>
        <dbReference type="Proteomes" id="UP000290849"/>
    </source>
</evidence>
<accession>A0A4Q1HGK3</accession>
<dbReference type="OrthoDB" id="8678477at2"/>
<dbReference type="InterPro" id="IPR042100">
    <property type="entry name" value="Bug_dom1"/>
</dbReference>
<keyword evidence="2" id="KW-0732">Signal</keyword>
<dbReference type="Pfam" id="PF03401">
    <property type="entry name" value="TctC"/>
    <property type="match status" value="1"/>
</dbReference>
<dbReference type="PIRSF" id="PIRSF017082">
    <property type="entry name" value="YflP"/>
    <property type="match status" value="1"/>
</dbReference>
<dbReference type="PANTHER" id="PTHR42928:SF5">
    <property type="entry name" value="BLR1237 PROTEIN"/>
    <property type="match status" value="1"/>
</dbReference>
<gene>
    <name evidence="3" type="ORF">C7R54_22335</name>
</gene>
<evidence type="ECO:0000313" key="3">
    <source>
        <dbReference type="EMBL" id="RXN85237.1"/>
    </source>
</evidence>
<dbReference type="AlphaFoldDB" id="A0A4Q1HGK3"/>
<feature type="chain" id="PRO_5020222245" evidence="2">
    <location>
        <begin position="51"/>
        <end position="358"/>
    </location>
</feature>
<sequence length="358" mass="37641">MFQSVHLRARCRRALDTLVPRSPRLPLLRTLLLTPSLALSLAAASTSAVAQQPSPGPDGWQPDHALRLLVPYGPGGSSDVIARAIAMEMSRDLGKQIVVENKGGGQGTIATQEAARAAPDGYTLLLGHVGTLAVNPAMMSRLPYDPKKDFAPIILLAKLPMVFAVNEKLKVKDLPAFVAMAKAAPGKLNYGSAGNGSAGHLAFEMLKTAADIDVVHVPYKGTGAQLTDLLSGNIDAAAAGLPGLLPHARTGKIHLLAVGSAQRLAAVPDVPTVAEMGYPGFESVQWFGLLAPAGTPPQAIARLHRAALVALQSDTVRRRLEEDSSTPSGAGPQEFSAFIASEQVRWGEVVRRAHLRAD</sequence>
<proteinExistence type="inferred from homology"/>
<dbReference type="EMBL" id="PYAL01000007">
    <property type="protein sequence ID" value="RXN85237.1"/>
    <property type="molecule type" value="Genomic_DNA"/>
</dbReference>
<feature type="signal peptide" evidence="2">
    <location>
        <begin position="1"/>
        <end position="50"/>
    </location>
</feature>